<evidence type="ECO:0000259" key="12">
    <source>
        <dbReference type="PROSITE" id="PS50157"/>
    </source>
</evidence>
<dbReference type="GO" id="GO:0001708">
    <property type="term" value="P:cell fate specification"/>
    <property type="evidence" value="ECO:0007669"/>
    <property type="project" value="UniProtKB-ARBA"/>
</dbReference>
<dbReference type="EMBL" id="BTSY01000005">
    <property type="protein sequence ID" value="GMT28079.1"/>
    <property type="molecule type" value="Genomic_DNA"/>
</dbReference>
<feature type="non-terminal residue" evidence="13">
    <location>
        <position position="450"/>
    </location>
</feature>
<dbReference type="PROSITE" id="PS00028">
    <property type="entry name" value="ZINC_FINGER_C2H2_1"/>
    <property type="match status" value="4"/>
</dbReference>
<evidence type="ECO:0000313" key="13">
    <source>
        <dbReference type="EMBL" id="GMT28079.1"/>
    </source>
</evidence>
<evidence type="ECO:0000256" key="3">
    <source>
        <dbReference type="ARBA" id="ARBA00022737"/>
    </source>
</evidence>
<dbReference type="Gene3D" id="3.30.160.60">
    <property type="entry name" value="Classic Zinc Finger"/>
    <property type="match status" value="3"/>
</dbReference>
<reference evidence="13" key="1">
    <citation type="submission" date="2023-10" db="EMBL/GenBank/DDBJ databases">
        <title>Genome assembly of Pristionchus species.</title>
        <authorList>
            <person name="Yoshida K."/>
            <person name="Sommer R.J."/>
        </authorList>
    </citation>
    <scope>NUCLEOTIDE SEQUENCE</scope>
    <source>
        <strain evidence="13">RS5133</strain>
    </source>
</reference>
<feature type="non-terminal residue" evidence="13">
    <location>
        <position position="1"/>
    </location>
</feature>
<accession>A0AAV5WBG6</accession>
<dbReference type="FunFam" id="3.30.160.60:FF:000025">
    <property type="entry name" value="Spalt-like transcription factor 1"/>
    <property type="match status" value="1"/>
</dbReference>
<keyword evidence="5" id="KW-0862">Zinc</keyword>
<dbReference type="GO" id="GO:0009791">
    <property type="term" value="P:post-embryonic development"/>
    <property type="evidence" value="ECO:0007669"/>
    <property type="project" value="UniProtKB-ARBA"/>
</dbReference>
<comment type="similarity">
    <text evidence="9">Belongs to the sal C2H2-type zinc-finger protein family.</text>
</comment>
<dbReference type="GO" id="GO:0048646">
    <property type="term" value="P:anatomical structure formation involved in morphogenesis"/>
    <property type="evidence" value="ECO:0007669"/>
    <property type="project" value="UniProtKB-ARBA"/>
</dbReference>
<feature type="region of interest" description="Disordered" evidence="11">
    <location>
        <begin position="343"/>
        <end position="382"/>
    </location>
</feature>
<evidence type="ECO:0000256" key="10">
    <source>
        <dbReference type="PROSITE-ProRule" id="PRU00042"/>
    </source>
</evidence>
<dbReference type="GO" id="GO:0005634">
    <property type="term" value="C:nucleus"/>
    <property type="evidence" value="ECO:0007669"/>
    <property type="project" value="UniProtKB-SubCell"/>
</dbReference>
<feature type="compositionally biased region" description="Pro residues" evidence="11">
    <location>
        <begin position="370"/>
        <end position="382"/>
    </location>
</feature>
<evidence type="ECO:0000256" key="11">
    <source>
        <dbReference type="SAM" id="MobiDB-lite"/>
    </source>
</evidence>
<keyword evidence="7" id="KW-0804">Transcription</keyword>
<dbReference type="GO" id="GO:0048513">
    <property type="term" value="P:animal organ development"/>
    <property type="evidence" value="ECO:0007669"/>
    <property type="project" value="UniProtKB-ARBA"/>
</dbReference>
<dbReference type="PROSITE" id="PS50157">
    <property type="entry name" value="ZINC_FINGER_C2H2_2"/>
    <property type="match status" value="3"/>
</dbReference>
<evidence type="ECO:0000256" key="4">
    <source>
        <dbReference type="ARBA" id="ARBA00022771"/>
    </source>
</evidence>
<keyword evidence="4 10" id="KW-0863">Zinc-finger</keyword>
<dbReference type="SMART" id="SM00355">
    <property type="entry name" value="ZnF_C2H2"/>
    <property type="match status" value="4"/>
</dbReference>
<dbReference type="GO" id="GO:0000981">
    <property type="term" value="F:DNA-binding transcription factor activity, RNA polymerase II-specific"/>
    <property type="evidence" value="ECO:0007669"/>
    <property type="project" value="TreeGrafter"/>
</dbReference>
<evidence type="ECO:0000256" key="2">
    <source>
        <dbReference type="ARBA" id="ARBA00022723"/>
    </source>
</evidence>
<evidence type="ECO:0000256" key="6">
    <source>
        <dbReference type="ARBA" id="ARBA00023015"/>
    </source>
</evidence>
<comment type="caution">
    <text evidence="13">The sequence shown here is derived from an EMBL/GenBank/DDBJ whole genome shotgun (WGS) entry which is preliminary data.</text>
</comment>
<feature type="domain" description="C2H2-type" evidence="12">
    <location>
        <begin position="22"/>
        <end position="52"/>
    </location>
</feature>
<feature type="compositionally biased region" description="Pro residues" evidence="11">
    <location>
        <begin position="346"/>
        <end position="355"/>
    </location>
</feature>
<evidence type="ECO:0000256" key="1">
    <source>
        <dbReference type="ARBA" id="ARBA00004123"/>
    </source>
</evidence>
<dbReference type="FunFam" id="3.30.160.60:FF:002381">
    <property type="entry name" value="Putative spalt protein"/>
    <property type="match status" value="1"/>
</dbReference>
<name>A0AAV5WBG6_9BILA</name>
<dbReference type="GO" id="GO:0048699">
    <property type="term" value="P:generation of neurons"/>
    <property type="evidence" value="ECO:0007669"/>
    <property type="project" value="UniProtKB-ARBA"/>
</dbReference>
<comment type="subcellular location">
    <subcellularLocation>
        <location evidence="1">Nucleus</location>
    </subcellularLocation>
</comment>
<evidence type="ECO:0000256" key="8">
    <source>
        <dbReference type="ARBA" id="ARBA00023242"/>
    </source>
</evidence>
<dbReference type="Proteomes" id="UP001432322">
    <property type="component" value="Unassembled WGS sequence"/>
</dbReference>
<dbReference type="InterPro" id="IPR051565">
    <property type="entry name" value="Sal_C2H2-zinc-finger"/>
</dbReference>
<dbReference type="PANTHER" id="PTHR23233">
    <property type="entry name" value="SAL-LIKE PROTEIN"/>
    <property type="match status" value="1"/>
</dbReference>
<keyword evidence="2" id="KW-0479">Metal-binding</keyword>
<evidence type="ECO:0000313" key="14">
    <source>
        <dbReference type="Proteomes" id="UP001432322"/>
    </source>
</evidence>
<feature type="domain" description="C2H2-type" evidence="12">
    <location>
        <begin position="241"/>
        <end position="268"/>
    </location>
</feature>
<keyword evidence="14" id="KW-1185">Reference proteome</keyword>
<gene>
    <name evidence="13" type="ORF">PFISCL1PPCAC_19376</name>
</gene>
<evidence type="ECO:0000256" key="5">
    <source>
        <dbReference type="ARBA" id="ARBA00022833"/>
    </source>
</evidence>
<organism evidence="13 14">
    <name type="scientific">Pristionchus fissidentatus</name>
    <dbReference type="NCBI Taxonomy" id="1538716"/>
    <lineage>
        <taxon>Eukaryota</taxon>
        <taxon>Metazoa</taxon>
        <taxon>Ecdysozoa</taxon>
        <taxon>Nematoda</taxon>
        <taxon>Chromadorea</taxon>
        <taxon>Rhabditida</taxon>
        <taxon>Rhabditina</taxon>
        <taxon>Diplogasteromorpha</taxon>
        <taxon>Diplogasteroidea</taxon>
        <taxon>Neodiplogasteridae</taxon>
        <taxon>Pristionchus</taxon>
    </lineage>
</organism>
<dbReference type="GO" id="GO:0061061">
    <property type="term" value="P:muscle structure development"/>
    <property type="evidence" value="ECO:0007669"/>
    <property type="project" value="UniProtKB-ARBA"/>
</dbReference>
<dbReference type="GO" id="GO:0008270">
    <property type="term" value="F:zinc ion binding"/>
    <property type="evidence" value="ECO:0007669"/>
    <property type="project" value="UniProtKB-KW"/>
</dbReference>
<keyword evidence="3" id="KW-0677">Repeat</keyword>
<feature type="domain" description="C2H2-type" evidence="12">
    <location>
        <begin position="269"/>
        <end position="296"/>
    </location>
</feature>
<dbReference type="PANTHER" id="PTHR23233:SF84">
    <property type="entry name" value="FI23031P1"/>
    <property type="match status" value="1"/>
</dbReference>
<dbReference type="GO" id="GO:0000978">
    <property type="term" value="F:RNA polymerase II cis-regulatory region sequence-specific DNA binding"/>
    <property type="evidence" value="ECO:0007669"/>
    <property type="project" value="TreeGrafter"/>
</dbReference>
<proteinExistence type="inferred from homology"/>
<keyword evidence="6" id="KW-0805">Transcription regulation</keyword>
<sequence length="450" mass="48873">ISSSPPLTDSRAESGNGANTVLTCAAEACGKSFISIGSLCWHMQESHPEDQLIECEKCTAPFATRDQYSAHECFVEVAPRSSSACIVRDTVEEAEQRRSVPARIRTDFRILDNGEPMDYEEESSREATEEPSQSKGINLFSALFPKNDNGPIDLSSASPSSDLLSLPHLPSHPAFMHQQQQHFMVRPPQEMMMTPTGRVPVDSILQNEDDWESLMEISNTDEAEKVRALVGDNPIPTTDPNQCILCRRVLSCKSALQMHYRTHTGERPFKCKICQRAFTTKGNLKTHMGVHRAKHPFRPNMQMGGGGMMPPGNLPQQQCPICQKRFVTVPQLQSHIAEHTQRLIPPLCPPLPPPSSSSSSLPPQSIDNPSPHPPPSLPSLPPFPTGLPFLPFMAPPSAAAAAAAAGAAQNGQVLCLTHLTYRNPLPLAVRVVHAAVAAGTATNGGRGRSC</sequence>
<evidence type="ECO:0000256" key="9">
    <source>
        <dbReference type="ARBA" id="ARBA00038474"/>
    </source>
</evidence>
<dbReference type="Pfam" id="PF00096">
    <property type="entry name" value="zf-C2H2"/>
    <property type="match status" value="1"/>
</dbReference>
<dbReference type="InterPro" id="IPR036236">
    <property type="entry name" value="Znf_C2H2_sf"/>
</dbReference>
<evidence type="ECO:0000256" key="7">
    <source>
        <dbReference type="ARBA" id="ARBA00023163"/>
    </source>
</evidence>
<feature type="compositionally biased region" description="Low complexity" evidence="11">
    <location>
        <begin position="356"/>
        <end position="369"/>
    </location>
</feature>
<dbReference type="SUPFAM" id="SSF57667">
    <property type="entry name" value="beta-beta-alpha zinc fingers"/>
    <property type="match status" value="2"/>
</dbReference>
<keyword evidence="8" id="KW-0539">Nucleus</keyword>
<dbReference type="AlphaFoldDB" id="A0AAV5WBG6"/>
<dbReference type="Pfam" id="PF13894">
    <property type="entry name" value="zf-C2H2_4"/>
    <property type="match status" value="1"/>
</dbReference>
<dbReference type="InterPro" id="IPR013087">
    <property type="entry name" value="Znf_C2H2_type"/>
</dbReference>
<feature type="region of interest" description="Disordered" evidence="11">
    <location>
        <begin position="111"/>
        <end position="135"/>
    </location>
</feature>
<protein>
    <recommendedName>
        <fullName evidence="12">C2H2-type domain-containing protein</fullName>
    </recommendedName>
</protein>